<comment type="caution">
    <text evidence="2">The sequence shown here is derived from an EMBL/GenBank/DDBJ whole genome shotgun (WGS) entry which is preliminary data.</text>
</comment>
<evidence type="ECO:0000313" key="2">
    <source>
        <dbReference type="EMBL" id="KAJ4364040.1"/>
    </source>
</evidence>
<accession>A0A9W9CIJ2</accession>
<feature type="chain" id="PRO_5040995903" evidence="1">
    <location>
        <begin position="18"/>
        <end position="147"/>
    </location>
</feature>
<organism evidence="2 3">
    <name type="scientific">Neocucurbitaria cava</name>
    <dbReference type="NCBI Taxonomy" id="798079"/>
    <lineage>
        <taxon>Eukaryota</taxon>
        <taxon>Fungi</taxon>
        <taxon>Dikarya</taxon>
        <taxon>Ascomycota</taxon>
        <taxon>Pezizomycotina</taxon>
        <taxon>Dothideomycetes</taxon>
        <taxon>Pleosporomycetidae</taxon>
        <taxon>Pleosporales</taxon>
        <taxon>Pleosporineae</taxon>
        <taxon>Cucurbitariaceae</taxon>
        <taxon>Neocucurbitaria</taxon>
    </lineage>
</organism>
<dbReference type="OrthoDB" id="3641682at2759"/>
<gene>
    <name evidence="2" type="ORF">N0V83_009495</name>
</gene>
<protein>
    <submittedName>
        <fullName evidence="2">Uncharacterized protein</fullName>
    </submittedName>
</protein>
<dbReference type="AlphaFoldDB" id="A0A9W9CIJ2"/>
<evidence type="ECO:0000313" key="3">
    <source>
        <dbReference type="Proteomes" id="UP001140560"/>
    </source>
</evidence>
<dbReference type="EMBL" id="JAPEUY010000018">
    <property type="protein sequence ID" value="KAJ4364040.1"/>
    <property type="molecule type" value="Genomic_DNA"/>
</dbReference>
<dbReference type="Proteomes" id="UP001140560">
    <property type="component" value="Unassembled WGS sequence"/>
</dbReference>
<reference evidence="2" key="1">
    <citation type="submission" date="2022-10" db="EMBL/GenBank/DDBJ databases">
        <title>Tapping the CABI collections for fungal endophytes: first genome assemblies for Collariella, Neodidymelliopsis, Ascochyta clinopodiicola, Didymella pomorum, Didymosphaeria variabile, Neocosmospora piperis and Neocucurbitaria cava.</title>
        <authorList>
            <person name="Hill R."/>
        </authorList>
    </citation>
    <scope>NUCLEOTIDE SEQUENCE</scope>
    <source>
        <strain evidence="2">IMI 356814</strain>
    </source>
</reference>
<evidence type="ECO:0000256" key="1">
    <source>
        <dbReference type="SAM" id="SignalP"/>
    </source>
</evidence>
<keyword evidence="1" id="KW-0732">Signal</keyword>
<proteinExistence type="predicted"/>
<feature type="signal peptide" evidence="1">
    <location>
        <begin position="1"/>
        <end position="17"/>
    </location>
</feature>
<name>A0A9W9CIJ2_9PLEO</name>
<sequence length="147" mass="15619">MRSTLFALPAFAAAVLADEVSVTWRHELSSGKTALEIQGADKALLAESCSSKIGSLDFTNVDKHGGGSFTVGDKKYEVLSQPENGAPVCTRIFNDDIAVVECTGVDYTVPAGAATSAEDCFSQAENKAAFRSLKSRSDGRAFRESFE</sequence>
<keyword evidence="3" id="KW-1185">Reference proteome</keyword>